<evidence type="ECO:0000313" key="1">
    <source>
        <dbReference type="EMBL" id="KAJ8968304.1"/>
    </source>
</evidence>
<accession>A0ABQ9IXN0</accession>
<proteinExistence type="predicted"/>
<gene>
    <name evidence="1" type="ORF">NQ317_013711</name>
</gene>
<comment type="caution">
    <text evidence="1">The sequence shown here is derived from an EMBL/GenBank/DDBJ whole genome shotgun (WGS) entry which is preliminary data.</text>
</comment>
<name>A0ABQ9IXN0_9CUCU</name>
<reference evidence="1" key="1">
    <citation type="journal article" date="2023" name="Insect Mol. Biol.">
        <title>Genome sequencing provides insights into the evolution of gene families encoding plant cell wall-degrading enzymes in longhorned beetles.</title>
        <authorList>
            <person name="Shin N.R."/>
            <person name="Okamura Y."/>
            <person name="Kirsch R."/>
            <person name="Pauchet Y."/>
        </authorList>
    </citation>
    <scope>NUCLEOTIDE SEQUENCE</scope>
    <source>
        <strain evidence="1">MMC_N1</strain>
    </source>
</reference>
<organism evidence="1 2">
    <name type="scientific">Molorchus minor</name>
    <dbReference type="NCBI Taxonomy" id="1323400"/>
    <lineage>
        <taxon>Eukaryota</taxon>
        <taxon>Metazoa</taxon>
        <taxon>Ecdysozoa</taxon>
        <taxon>Arthropoda</taxon>
        <taxon>Hexapoda</taxon>
        <taxon>Insecta</taxon>
        <taxon>Pterygota</taxon>
        <taxon>Neoptera</taxon>
        <taxon>Endopterygota</taxon>
        <taxon>Coleoptera</taxon>
        <taxon>Polyphaga</taxon>
        <taxon>Cucujiformia</taxon>
        <taxon>Chrysomeloidea</taxon>
        <taxon>Cerambycidae</taxon>
        <taxon>Lamiinae</taxon>
        <taxon>Monochamini</taxon>
        <taxon>Molorchus</taxon>
    </lineage>
</organism>
<dbReference type="Proteomes" id="UP001162164">
    <property type="component" value="Unassembled WGS sequence"/>
</dbReference>
<sequence>MVNVYACDMSKHQRCTRHNLLLHEFYLLNQLAGPVAGFHSFQDISGKRSYSYGYHNILCTPKTSEMTCDSLLFALISYNLEKDILKKLEISMNSLGKPLSGIKFMLPFGISFGTYVCKTDVACLNYRNILLGLPPHLKLHILSGLKFCRMLGGVAGRHMSNRRRGSSPAIRAGEEFSPARYARRRRAVTTSDHKSCALIQTRLKLGDIMYNGIYYSCVYNILESPLFFSSINQPFV</sequence>
<dbReference type="EMBL" id="JAPWTJ010002024">
    <property type="protein sequence ID" value="KAJ8968304.1"/>
    <property type="molecule type" value="Genomic_DNA"/>
</dbReference>
<protein>
    <submittedName>
        <fullName evidence="1">Uncharacterized protein</fullName>
    </submittedName>
</protein>
<keyword evidence="2" id="KW-1185">Reference proteome</keyword>
<evidence type="ECO:0000313" key="2">
    <source>
        <dbReference type="Proteomes" id="UP001162164"/>
    </source>
</evidence>